<dbReference type="Gene3D" id="1.10.12.10">
    <property type="entry name" value="Lyase 2-enoyl-coa Hydratase, Chain A, domain 2"/>
    <property type="match status" value="1"/>
</dbReference>
<accession>A0A5A7N085</accession>
<evidence type="ECO:0000256" key="2">
    <source>
        <dbReference type="RuleBase" id="RU003707"/>
    </source>
</evidence>
<organism evidence="3 4">
    <name type="scientific">Iodidimonas gelatinilytica</name>
    <dbReference type="NCBI Taxonomy" id="1236966"/>
    <lineage>
        <taxon>Bacteria</taxon>
        <taxon>Pseudomonadati</taxon>
        <taxon>Pseudomonadota</taxon>
        <taxon>Alphaproteobacteria</taxon>
        <taxon>Iodidimonadales</taxon>
        <taxon>Iodidimonadaceae</taxon>
        <taxon>Iodidimonas</taxon>
    </lineage>
</organism>
<dbReference type="Proteomes" id="UP000325187">
    <property type="component" value="Unassembled WGS sequence"/>
</dbReference>
<proteinExistence type="inferred from homology"/>
<reference evidence="3 4" key="1">
    <citation type="submission" date="2019-09" db="EMBL/GenBank/DDBJ databases">
        <title>NBRP : Genome information of microbial organism related human and environment.</title>
        <authorList>
            <person name="Hattori M."/>
            <person name="Oshima K."/>
            <person name="Inaba H."/>
            <person name="Suda W."/>
            <person name="Sakamoto M."/>
            <person name="Iino T."/>
            <person name="Kitahara M."/>
            <person name="Oshida Y."/>
            <person name="Iida T."/>
            <person name="Kudo T."/>
            <person name="Itoh T."/>
            <person name="Ohkuma M."/>
        </authorList>
    </citation>
    <scope>NUCLEOTIDE SEQUENCE [LARGE SCALE GENOMIC DNA]</scope>
    <source>
        <strain evidence="3 4">Mie-1</strain>
    </source>
</reference>
<dbReference type="AlphaFoldDB" id="A0A5A7N085"/>
<dbReference type="SUPFAM" id="SSF52096">
    <property type="entry name" value="ClpP/crotonase"/>
    <property type="match status" value="1"/>
</dbReference>
<dbReference type="EMBL" id="BKCM01000008">
    <property type="protein sequence ID" value="GER01095.1"/>
    <property type="molecule type" value="Genomic_DNA"/>
</dbReference>
<comment type="similarity">
    <text evidence="1 2">Belongs to the enoyl-CoA hydratase/isomerase family.</text>
</comment>
<comment type="caution">
    <text evidence="3">The sequence shown here is derived from an EMBL/GenBank/DDBJ whole genome shotgun (WGS) entry which is preliminary data.</text>
</comment>
<sequence>MSYRSISLEKENQIARLTLNQPERLNALSADLLAELATALDDLSSHSQATRCLIVTGAGRAFSSGADLSEKPTSGSGMPDLSISLRERYNPVVKKLMALPIPVIAAVNGPAAGAGMSLALCADFVLAARSAYFLQAFVNIGLAPDAGASWILPRLIGPARARRLMMLGKKLPASTAENWGLIHKAVEDDQLMDEVNILAQGLATGPTIAYGGIRALVRASLENGLDDQLELEAETQKRLGFTQDFMEGVRAFLTKSAATFTGK</sequence>
<dbReference type="InterPro" id="IPR029045">
    <property type="entry name" value="ClpP/crotonase-like_dom_sf"/>
</dbReference>
<dbReference type="Gene3D" id="3.90.226.10">
    <property type="entry name" value="2-enoyl-CoA Hydratase, Chain A, domain 1"/>
    <property type="match status" value="1"/>
</dbReference>
<evidence type="ECO:0000313" key="4">
    <source>
        <dbReference type="Proteomes" id="UP000325187"/>
    </source>
</evidence>
<keyword evidence="4" id="KW-1185">Reference proteome</keyword>
<dbReference type="PROSITE" id="PS00166">
    <property type="entry name" value="ENOYL_COA_HYDRATASE"/>
    <property type="match status" value="1"/>
</dbReference>
<dbReference type="InterPro" id="IPR014748">
    <property type="entry name" value="Enoyl-CoA_hydra_C"/>
</dbReference>
<dbReference type="Pfam" id="PF00378">
    <property type="entry name" value="ECH_1"/>
    <property type="match status" value="1"/>
</dbReference>
<dbReference type="InterPro" id="IPR001753">
    <property type="entry name" value="Enoyl-CoA_hydra/iso"/>
</dbReference>
<dbReference type="CDD" id="cd06558">
    <property type="entry name" value="crotonase-like"/>
    <property type="match status" value="1"/>
</dbReference>
<name>A0A5A7N085_9PROT</name>
<dbReference type="GO" id="GO:0016853">
    <property type="term" value="F:isomerase activity"/>
    <property type="evidence" value="ECO:0007669"/>
    <property type="project" value="UniProtKB-KW"/>
</dbReference>
<gene>
    <name evidence="3" type="ORF">JCM17845_17180</name>
</gene>
<evidence type="ECO:0000256" key="1">
    <source>
        <dbReference type="ARBA" id="ARBA00005254"/>
    </source>
</evidence>
<dbReference type="PANTHER" id="PTHR43459:SF1">
    <property type="entry name" value="EG:BACN32G11.4 PROTEIN"/>
    <property type="match status" value="1"/>
</dbReference>
<dbReference type="RefSeq" id="WP_150002373.1">
    <property type="nucleotide sequence ID" value="NZ_BKCM01000008.1"/>
</dbReference>
<dbReference type="PANTHER" id="PTHR43459">
    <property type="entry name" value="ENOYL-COA HYDRATASE"/>
    <property type="match status" value="1"/>
</dbReference>
<evidence type="ECO:0000313" key="3">
    <source>
        <dbReference type="EMBL" id="GER01095.1"/>
    </source>
</evidence>
<keyword evidence="3" id="KW-0413">Isomerase</keyword>
<dbReference type="InterPro" id="IPR018376">
    <property type="entry name" value="Enoyl-CoA_hyd/isom_CS"/>
</dbReference>
<protein>
    <submittedName>
        <fullName evidence="3">2-(1,2-epoxy-1,2-dihydrophenyl)acetyl-CoA isomerase</fullName>
    </submittedName>
</protein>